<feature type="signal peptide" evidence="3">
    <location>
        <begin position="1"/>
        <end position="26"/>
    </location>
</feature>
<evidence type="ECO:0000256" key="3">
    <source>
        <dbReference type="SAM" id="SignalP"/>
    </source>
</evidence>
<feature type="region of interest" description="Disordered" evidence="1">
    <location>
        <begin position="330"/>
        <end position="438"/>
    </location>
</feature>
<evidence type="ECO:0000313" key="4">
    <source>
        <dbReference type="EMBL" id="CEK80355.1"/>
    </source>
</evidence>
<feature type="compositionally biased region" description="Polar residues" evidence="1">
    <location>
        <begin position="705"/>
        <end position="716"/>
    </location>
</feature>
<feature type="transmembrane region" description="Helical" evidence="2">
    <location>
        <begin position="275"/>
        <end position="297"/>
    </location>
</feature>
<proteinExistence type="predicted"/>
<sequence length="867" mass="96613">MDMMVKSFFATIVVAVFLHKIYVLAAASKDIHTCEVVVLSDYTSNSGDQESMTILKFDFIRLPTTPDNIKDKERVLPTTTDNTEVNNSSSTNAFTSSNIMNNNQIDNQTNDNQTANQINNTVNAVDTSTNESITIKGEDVKDGTTQVSRKISKRNVEGEGIPACTCQFNNQNTTINILKVWPESNNTSRPLLQVKSGEGMNKKNASEGWSLPVLNTSMVELSMVNNELMTFNVLVVQVKGYFKNLNCTKSMGTNHKGVKDAVLKSNPELLFETPLLVIGAVLAMIGVLLIITGISILRRYRKKKIKAAGCEENMELTLFTQDNYEEISLDEASSHSSTLSNKEIEDTSRKASMSSMSKMKIEKDNKSSSRQQSLEAGDPLTTHSGKRTPSPGTGHQRGINIACRQKIKQRKLSKEKKQVCDNASDDDGENYSSVEQDYEDISREETHSPIARDIRVATPFLLAQNCASKQNPLRPVKKTNDAQARSRSMPKVELPSNNYEYSHLNRTGKSQSDRLTHSEIYNDSIVYSSTDDTDRGQTTDAERNSINIFKFLKLASSKKTVAVGLKSEDDKESNTSSSSNEDDQDHIYEAFEKDEANIIPKERSPQANKHITEEQQSDTEEEEQSDTEEEQQSDAEEKQQTDKIIAHFNTLACKNNNGNEKNNAGMISCDSVTIINVSRIVPDNNETDTRSILSLAGQDTPDHQYINSVKPGSSSDVEVRENNKRRSSSTNQEDISPFNTPKNALRISGINVQKDTTEDTKSHMKIMNSDNSENKNGNKYVNICASDSSDETQGHNTDLQEGDNTDMKDDHKSDTQLLNSVETDSDFLTEDQFDSKTNIDNEHVPEEYVVVDNILYESLPLSEPSKL</sequence>
<keyword evidence="2" id="KW-1133">Transmembrane helix</keyword>
<feature type="compositionally biased region" description="Polar residues" evidence="1">
    <location>
        <begin position="768"/>
        <end position="779"/>
    </location>
</feature>
<organism evidence="4">
    <name type="scientific">Arion vulgaris</name>
    <dbReference type="NCBI Taxonomy" id="1028688"/>
    <lineage>
        <taxon>Eukaryota</taxon>
        <taxon>Metazoa</taxon>
        <taxon>Spiralia</taxon>
        <taxon>Lophotrochozoa</taxon>
        <taxon>Mollusca</taxon>
        <taxon>Gastropoda</taxon>
        <taxon>Heterobranchia</taxon>
        <taxon>Euthyneura</taxon>
        <taxon>Panpulmonata</taxon>
        <taxon>Eupulmonata</taxon>
        <taxon>Stylommatophora</taxon>
        <taxon>Helicina</taxon>
        <taxon>Arionoidea</taxon>
        <taxon>Arionidae</taxon>
        <taxon>Arion</taxon>
    </lineage>
</organism>
<feature type="compositionally biased region" description="Basic residues" evidence="1">
    <location>
        <begin position="405"/>
        <end position="414"/>
    </location>
</feature>
<feature type="chain" id="PRO_5002127593" evidence="3">
    <location>
        <begin position="27"/>
        <end position="867"/>
    </location>
</feature>
<feature type="compositionally biased region" description="Polar residues" evidence="1">
    <location>
        <begin position="728"/>
        <end position="742"/>
    </location>
</feature>
<protein>
    <submittedName>
        <fullName evidence="4">Uncharacterized protein</fullName>
    </submittedName>
</protein>
<feature type="region of interest" description="Disordered" evidence="1">
    <location>
        <begin position="698"/>
        <end position="812"/>
    </location>
</feature>
<evidence type="ECO:0000256" key="2">
    <source>
        <dbReference type="SAM" id="Phobius"/>
    </source>
</evidence>
<feature type="region of interest" description="Disordered" evidence="1">
    <location>
        <begin position="472"/>
        <end position="495"/>
    </location>
</feature>
<feature type="compositionally biased region" description="Basic and acidic residues" evidence="1">
    <location>
        <begin position="585"/>
        <end position="604"/>
    </location>
</feature>
<gene>
    <name evidence="4" type="primary">ORF120486</name>
</gene>
<reference evidence="4" key="1">
    <citation type="submission" date="2014-12" db="EMBL/GenBank/DDBJ databases">
        <title>Insight into the proteome of Arion vulgaris.</title>
        <authorList>
            <person name="Aradska J."/>
            <person name="Bulat T."/>
            <person name="Smidak R."/>
            <person name="Sarate P."/>
            <person name="Gangsoo J."/>
            <person name="Sialana F."/>
            <person name="Bilban M."/>
            <person name="Lubec G."/>
        </authorList>
    </citation>
    <scope>NUCLEOTIDE SEQUENCE</scope>
    <source>
        <tissue evidence="4">Skin</tissue>
    </source>
</reference>
<keyword evidence="2" id="KW-0472">Membrane</keyword>
<keyword evidence="2" id="KW-0812">Transmembrane</keyword>
<dbReference type="AlphaFoldDB" id="A0A0B7AKA7"/>
<evidence type="ECO:0000256" key="1">
    <source>
        <dbReference type="SAM" id="MobiDB-lite"/>
    </source>
</evidence>
<feature type="region of interest" description="Disordered" evidence="1">
    <location>
        <begin position="564"/>
        <end position="640"/>
    </location>
</feature>
<feature type="compositionally biased region" description="Acidic residues" evidence="1">
    <location>
        <begin position="615"/>
        <end position="634"/>
    </location>
</feature>
<keyword evidence="3" id="KW-0732">Signal</keyword>
<accession>A0A0B7AKA7</accession>
<name>A0A0B7AKA7_9EUPU</name>
<dbReference type="EMBL" id="HACG01033490">
    <property type="protein sequence ID" value="CEK80355.1"/>
    <property type="molecule type" value="Transcribed_RNA"/>
</dbReference>